<accession>A0AAD7IUB2</accession>
<evidence type="ECO:0000313" key="2">
    <source>
        <dbReference type="EMBL" id="KAJ7748827.1"/>
    </source>
</evidence>
<proteinExistence type="predicted"/>
<gene>
    <name evidence="2" type="ORF">DFH07DRAFT_962034</name>
</gene>
<protein>
    <submittedName>
        <fullName evidence="2">Uncharacterized protein</fullName>
    </submittedName>
</protein>
<keyword evidence="3" id="KW-1185">Reference proteome</keyword>
<dbReference type="Proteomes" id="UP001215280">
    <property type="component" value="Unassembled WGS sequence"/>
</dbReference>
<name>A0AAD7IUB2_9AGAR</name>
<evidence type="ECO:0000313" key="3">
    <source>
        <dbReference type="Proteomes" id="UP001215280"/>
    </source>
</evidence>
<dbReference type="AlphaFoldDB" id="A0AAD7IUB2"/>
<reference evidence="2" key="1">
    <citation type="submission" date="2023-03" db="EMBL/GenBank/DDBJ databases">
        <title>Massive genome expansion in bonnet fungi (Mycena s.s.) driven by repeated elements and novel gene families across ecological guilds.</title>
        <authorList>
            <consortium name="Lawrence Berkeley National Laboratory"/>
            <person name="Harder C.B."/>
            <person name="Miyauchi S."/>
            <person name="Viragh M."/>
            <person name="Kuo A."/>
            <person name="Thoen E."/>
            <person name="Andreopoulos B."/>
            <person name="Lu D."/>
            <person name="Skrede I."/>
            <person name="Drula E."/>
            <person name="Henrissat B."/>
            <person name="Morin E."/>
            <person name="Kohler A."/>
            <person name="Barry K."/>
            <person name="LaButti K."/>
            <person name="Morin E."/>
            <person name="Salamov A."/>
            <person name="Lipzen A."/>
            <person name="Mereny Z."/>
            <person name="Hegedus B."/>
            <person name="Baldrian P."/>
            <person name="Stursova M."/>
            <person name="Weitz H."/>
            <person name="Taylor A."/>
            <person name="Grigoriev I.V."/>
            <person name="Nagy L.G."/>
            <person name="Martin F."/>
            <person name="Kauserud H."/>
        </authorList>
    </citation>
    <scope>NUCLEOTIDE SEQUENCE</scope>
    <source>
        <strain evidence="2">CBHHK188m</strain>
    </source>
</reference>
<evidence type="ECO:0000256" key="1">
    <source>
        <dbReference type="SAM" id="MobiDB-lite"/>
    </source>
</evidence>
<dbReference type="EMBL" id="JARJLG010000088">
    <property type="protein sequence ID" value="KAJ7748827.1"/>
    <property type="molecule type" value="Genomic_DNA"/>
</dbReference>
<organism evidence="2 3">
    <name type="scientific">Mycena maculata</name>
    <dbReference type="NCBI Taxonomy" id="230809"/>
    <lineage>
        <taxon>Eukaryota</taxon>
        <taxon>Fungi</taxon>
        <taxon>Dikarya</taxon>
        <taxon>Basidiomycota</taxon>
        <taxon>Agaricomycotina</taxon>
        <taxon>Agaricomycetes</taxon>
        <taxon>Agaricomycetidae</taxon>
        <taxon>Agaricales</taxon>
        <taxon>Marasmiineae</taxon>
        <taxon>Mycenaceae</taxon>
        <taxon>Mycena</taxon>
    </lineage>
</organism>
<comment type="caution">
    <text evidence="2">The sequence shown here is derived from an EMBL/GenBank/DDBJ whole genome shotgun (WGS) entry which is preliminary data.</text>
</comment>
<feature type="region of interest" description="Disordered" evidence="1">
    <location>
        <begin position="163"/>
        <end position="186"/>
    </location>
</feature>
<sequence length="216" mass="22916">MHEPRAPVAVAAVLGTNLTTRSTTTAPLTNLALSIIPAVPTNDGPGPNTTLGVIHAPTAPTHNLPGHNIAPGVNVATTMDDFTYNFDHSGYNFDFSSAMNFPTLGNPSANNVFLGGSGGFTDSCGMQPLLYPFPPVVHYSIPPAHQSLSQDMSGDLYQMPPIPNSYGAYETNPHDGPDSPTTPTTRMRTPHLSLQAARRLRTAAATFVLPMNIFFS</sequence>